<gene>
    <name evidence="2" type="ORF">PHLGIDRAFT_31015</name>
</gene>
<organism evidence="2 3">
    <name type="scientific">Phlebiopsis gigantea (strain 11061_1 CR5-6)</name>
    <name type="common">White-rot fungus</name>
    <name type="synonym">Peniophora gigantea</name>
    <dbReference type="NCBI Taxonomy" id="745531"/>
    <lineage>
        <taxon>Eukaryota</taxon>
        <taxon>Fungi</taxon>
        <taxon>Dikarya</taxon>
        <taxon>Basidiomycota</taxon>
        <taxon>Agaricomycotina</taxon>
        <taxon>Agaricomycetes</taxon>
        <taxon>Polyporales</taxon>
        <taxon>Phanerochaetaceae</taxon>
        <taxon>Phlebiopsis</taxon>
    </lineage>
</organism>
<dbReference type="HOGENOM" id="CLU_894606_0_0_1"/>
<name>A0A0C3PH43_PHLG1</name>
<sequence>MLSAEIASILFPAREDTNAWGSSSLFRDDTSDAAGSCGPTPIVLLDTPTIEKDDRDLSLDLATVYPPPQGLDSELSWATAARDSAEGVHYVRENFPSEHSTYLSQPFRKEPIMVAAGDRVAVLEELSEYAVRVRSLRDGRVGVVPSWNIEDALERLARLNMGLNEIVTSPDGESSARGSLSTTFSNSSFLFRRPQDAPGSGDSAPGSPELASDDDMADLPATPTTPAAVPRIRRVEFAHAPQKTVFRYIAPVPHADGGEDGDWWWDGWEEAIDRPVDGPSDLPDADAAKPMEVDADEGRPGRLRVRRTDAFVA</sequence>
<feature type="compositionally biased region" description="Basic and acidic residues" evidence="1">
    <location>
        <begin position="286"/>
        <end position="313"/>
    </location>
</feature>
<evidence type="ECO:0000313" key="3">
    <source>
        <dbReference type="Proteomes" id="UP000053257"/>
    </source>
</evidence>
<dbReference type="OrthoDB" id="196165at2759"/>
<feature type="region of interest" description="Disordered" evidence="1">
    <location>
        <begin position="276"/>
        <end position="313"/>
    </location>
</feature>
<evidence type="ECO:0000313" key="2">
    <source>
        <dbReference type="EMBL" id="KIP05163.1"/>
    </source>
</evidence>
<feature type="region of interest" description="Disordered" evidence="1">
    <location>
        <begin position="191"/>
        <end position="230"/>
    </location>
</feature>
<dbReference type="Proteomes" id="UP000053257">
    <property type="component" value="Unassembled WGS sequence"/>
</dbReference>
<accession>A0A0C3PH43</accession>
<reference evidence="2 3" key="1">
    <citation type="journal article" date="2014" name="PLoS Genet.">
        <title>Analysis of the Phlebiopsis gigantea genome, transcriptome and secretome provides insight into its pioneer colonization strategies of wood.</title>
        <authorList>
            <person name="Hori C."/>
            <person name="Ishida T."/>
            <person name="Igarashi K."/>
            <person name="Samejima M."/>
            <person name="Suzuki H."/>
            <person name="Master E."/>
            <person name="Ferreira P."/>
            <person name="Ruiz-Duenas F.J."/>
            <person name="Held B."/>
            <person name="Canessa P."/>
            <person name="Larrondo L.F."/>
            <person name="Schmoll M."/>
            <person name="Druzhinina I.S."/>
            <person name="Kubicek C.P."/>
            <person name="Gaskell J.A."/>
            <person name="Kersten P."/>
            <person name="St John F."/>
            <person name="Glasner J."/>
            <person name="Sabat G."/>
            <person name="Splinter BonDurant S."/>
            <person name="Syed K."/>
            <person name="Yadav J."/>
            <person name="Mgbeahuruike A.C."/>
            <person name="Kovalchuk A."/>
            <person name="Asiegbu F.O."/>
            <person name="Lackner G."/>
            <person name="Hoffmeister D."/>
            <person name="Rencoret J."/>
            <person name="Gutierrez A."/>
            <person name="Sun H."/>
            <person name="Lindquist E."/>
            <person name="Barry K."/>
            <person name="Riley R."/>
            <person name="Grigoriev I.V."/>
            <person name="Henrissat B."/>
            <person name="Kues U."/>
            <person name="Berka R.M."/>
            <person name="Martinez A.T."/>
            <person name="Covert S.F."/>
            <person name="Blanchette R.A."/>
            <person name="Cullen D."/>
        </authorList>
    </citation>
    <scope>NUCLEOTIDE SEQUENCE [LARGE SCALE GENOMIC DNA]</scope>
    <source>
        <strain evidence="2 3">11061_1 CR5-6</strain>
    </source>
</reference>
<protein>
    <recommendedName>
        <fullName evidence="4">SH3 domain-containing protein</fullName>
    </recommendedName>
</protein>
<evidence type="ECO:0008006" key="4">
    <source>
        <dbReference type="Google" id="ProtNLM"/>
    </source>
</evidence>
<feature type="compositionally biased region" description="Low complexity" evidence="1">
    <location>
        <begin position="218"/>
        <end position="230"/>
    </location>
</feature>
<proteinExistence type="predicted"/>
<evidence type="ECO:0000256" key="1">
    <source>
        <dbReference type="SAM" id="MobiDB-lite"/>
    </source>
</evidence>
<dbReference type="AlphaFoldDB" id="A0A0C3PH43"/>
<dbReference type="EMBL" id="KN840551">
    <property type="protein sequence ID" value="KIP05163.1"/>
    <property type="molecule type" value="Genomic_DNA"/>
</dbReference>
<keyword evidence="3" id="KW-1185">Reference proteome</keyword>